<dbReference type="InterPro" id="IPR044751">
    <property type="entry name" value="Ion_transp-like_CBS"/>
</dbReference>
<dbReference type="Pfam" id="PF01595">
    <property type="entry name" value="CNNM"/>
    <property type="match status" value="1"/>
</dbReference>
<comment type="caution">
    <text evidence="16">The sequence shown here is derived from an EMBL/GenBank/DDBJ whole genome shotgun (WGS) entry which is preliminary data.</text>
</comment>
<evidence type="ECO:0000259" key="14">
    <source>
        <dbReference type="PROSITE" id="PS51371"/>
    </source>
</evidence>
<dbReference type="PROSITE" id="PS51371">
    <property type="entry name" value="CBS"/>
    <property type="match status" value="2"/>
</dbReference>
<dbReference type="GO" id="GO:0005886">
    <property type="term" value="C:plasma membrane"/>
    <property type="evidence" value="ECO:0007669"/>
    <property type="project" value="UniProtKB-SubCell"/>
</dbReference>
<feature type="domain" description="CBS" evidence="14">
    <location>
        <begin position="273"/>
        <end position="331"/>
    </location>
</feature>
<dbReference type="Pfam" id="PF00571">
    <property type="entry name" value="CBS"/>
    <property type="match status" value="2"/>
</dbReference>
<keyword evidence="8 12" id="KW-0472">Membrane</keyword>
<evidence type="ECO:0000256" key="12">
    <source>
        <dbReference type="PROSITE-ProRule" id="PRU01193"/>
    </source>
</evidence>
<gene>
    <name evidence="16" type="ORF">HQ497_00960</name>
</gene>
<evidence type="ECO:0000256" key="8">
    <source>
        <dbReference type="ARBA" id="ARBA00023136"/>
    </source>
</evidence>
<dbReference type="SUPFAM" id="SSF56176">
    <property type="entry name" value="FAD-binding/transporter-associated domain-like"/>
    <property type="match status" value="1"/>
</dbReference>
<feature type="transmembrane region" description="Helical" evidence="13">
    <location>
        <begin position="92"/>
        <end position="112"/>
    </location>
</feature>
<feature type="transmembrane region" description="Helical" evidence="13">
    <location>
        <begin position="62"/>
        <end position="86"/>
    </location>
</feature>
<dbReference type="InterPro" id="IPR036318">
    <property type="entry name" value="FAD-bd_PCMH-like_sf"/>
</dbReference>
<evidence type="ECO:0000256" key="4">
    <source>
        <dbReference type="ARBA" id="ARBA00022692"/>
    </source>
</evidence>
<evidence type="ECO:0000256" key="6">
    <source>
        <dbReference type="ARBA" id="ARBA00022989"/>
    </source>
</evidence>
<evidence type="ECO:0000256" key="2">
    <source>
        <dbReference type="ARBA" id="ARBA00006337"/>
    </source>
</evidence>
<comment type="subcellular location">
    <subcellularLocation>
        <location evidence="1">Cell membrane</location>
        <topology evidence="1">Multi-pass membrane protein</topology>
    </subcellularLocation>
</comment>
<dbReference type="SUPFAM" id="SSF54631">
    <property type="entry name" value="CBS-domain pair"/>
    <property type="match status" value="1"/>
</dbReference>
<evidence type="ECO:0000313" key="17">
    <source>
        <dbReference type="Proteomes" id="UP000754644"/>
    </source>
</evidence>
<feature type="transmembrane region" description="Helical" evidence="13">
    <location>
        <begin position="124"/>
        <end position="146"/>
    </location>
</feature>
<evidence type="ECO:0000259" key="15">
    <source>
        <dbReference type="PROSITE" id="PS51846"/>
    </source>
</evidence>
<dbReference type="NCBIfam" id="NF008604">
    <property type="entry name" value="PRK11573.1"/>
    <property type="match status" value="1"/>
</dbReference>
<evidence type="ECO:0000256" key="3">
    <source>
        <dbReference type="ARBA" id="ARBA00022475"/>
    </source>
</evidence>
<dbReference type="PANTHER" id="PTHR22777:SF32">
    <property type="entry name" value="UPF0053 INNER MEMBRANE PROTEIN YFJD"/>
    <property type="match status" value="1"/>
</dbReference>
<dbReference type="InterPro" id="IPR000644">
    <property type="entry name" value="CBS_dom"/>
</dbReference>
<name>A0A972VWL6_9GAMM</name>
<dbReference type="SMART" id="SM01091">
    <property type="entry name" value="CorC_HlyC"/>
    <property type="match status" value="1"/>
</dbReference>
<dbReference type="AlphaFoldDB" id="A0A972VWL6"/>
<comment type="similarity">
    <text evidence="2">Belongs to the UPF0053 family.</text>
</comment>
<feature type="domain" description="CBS" evidence="14">
    <location>
        <begin position="207"/>
        <end position="266"/>
    </location>
</feature>
<evidence type="ECO:0000256" key="11">
    <source>
        <dbReference type="PROSITE-ProRule" id="PRU00703"/>
    </source>
</evidence>
<keyword evidence="3" id="KW-1003">Cell membrane</keyword>
<keyword evidence="5" id="KW-0677">Repeat</keyword>
<feature type="transmembrane region" description="Helical" evidence="13">
    <location>
        <begin position="6"/>
        <end position="25"/>
    </location>
</feature>
<dbReference type="InterPro" id="IPR002550">
    <property type="entry name" value="CNNM"/>
</dbReference>
<keyword evidence="6 12" id="KW-1133">Transmembrane helix</keyword>
<dbReference type="GO" id="GO:0050660">
    <property type="term" value="F:flavin adenine dinucleotide binding"/>
    <property type="evidence" value="ECO:0007669"/>
    <property type="project" value="InterPro"/>
</dbReference>
<protein>
    <recommendedName>
        <fullName evidence="10">Magnesium and cobalt efflux protein CorC</fullName>
    </recommendedName>
</protein>
<dbReference type="Pfam" id="PF03471">
    <property type="entry name" value="CorC_HlyC"/>
    <property type="match status" value="1"/>
</dbReference>
<dbReference type="InterPro" id="IPR016169">
    <property type="entry name" value="FAD-bd_PCMH_sub2"/>
</dbReference>
<dbReference type="PROSITE" id="PS51846">
    <property type="entry name" value="CNNM"/>
    <property type="match status" value="1"/>
</dbReference>
<proteinExistence type="inferred from homology"/>
<dbReference type="EMBL" id="JABMOJ010000039">
    <property type="protein sequence ID" value="NQV63907.1"/>
    <property type="molecule type" value="Genomic_DNA"/>
</dbReference>
<organism evidence="16 17">
    <name type="scientific">SAR86 cluster bacterium</name>
    <dbReference type="NCBI Taxonomy" id="2030880"/>
    <lineage>
        <taxon>Bacteria</taxon>
        <taxon>Pseudomonadati</taxon>
        <taxon>Pseudomonadota</taxon>
        <taxon>Gammaproteobacteria</taxon>
        <taxon>SAR86 cluster</taxon>
    </lineage>
</organism>
<dbReference type="InterPro" id="IPR005170">
    <property type="entry name" value="Transptr-assoc_dom"/>
</dbReference>
<evidence type="ECO:0000313" key="16">
    <source>
        <dbReference type="EMBL" id="NQV63907.1"/>
    </source>
</evidence>
<evidence type="ECO:0000256" key="10">
    <source>
        <dbReference type="ARBA" id="ARBA00040729"/>
    </source>
</evidence>
<evidence type="ECO:0000256" key="5">
    <source>
        <dbReference type="ARBA" id="ARBA00022737"/>
    </source>
</evidence>
<keyword evidence="4 12" id="KW-0812">Transmembrane</keyword>
<dbReference type="SMART" id="SM00116">
    <property type="entry name" value="CBS"/>
    <property type="match status" value="2"/>
</dbReference>
<evidence type="ECO:0000256" key="13">
    <source>
        <dbReference type="SAM" id="Phobius"/>
    </source>
</evidence>
<keyword evidence="7 11" id="KW-0129">CBS domain</keyword>
<dbReference type="Gene3D" id="3.30.465.10">
    <property type="match status" value="1"/>
</dbReference>
<evidence type="ECO:0000256" key="7">
    <source>
        <dbReference type="ARBA" id="ARBA00023122"/>
    </source>
</evidence>
<dbReference type="Proteomes" id="UP000754644">
    <property type="component" value="Unassembled WGS sequence"/>
</dbReference>
<dbReference type="InterPro" id="IPR046342">
    <property type="entry name" value="CBS_dom_sf"/>
</dbReference>
<sequence length="422" mass="46588">MDEPSIGVLSGAIFVLVVLSAYFSGSETAMMAMNRYRLKHLANEGHGGARRASRLLERPDKLLSVILIGNNFVNFSAASIATLLALKIFGESGIAIAPIACTLVFLIFSEVAPKTVSAAYPEKIALPSSYILDVLMWVLYPLVWLVNGTANGILRLVGFRQAHTGEDNLSREELRTVVFEGAHIAAHPQNMMLGVLDLEKVTVEDIMVPRTEIFGIDLEDDLDEILDQIRAAQHTRIPVYKGDIDKIIGVLHMRSAAKFLTENDLSKALILQGTDEPYFVPENTSLQTLLLNFQQQKQRIGMVVDEYGDIQGIVTIEDIIEEIIGEFTTDLANTNIDIHPQGDGTYLIDGGTHIRLINRQLGWNLPQEGPKTLNGLITEYLETIPESNICVRINGYRIEIVQIQDNMIRTAKLIEAPGPTSG</sequence>
<comment type="function">
    <text evidence="9">Plays a role in the transport of magnesium and cobalt ions.</text>
</comment>
<accession>A0A972VWL6</accession>
<dbReference type="FunFam" id="3.10.580.10:FF:000002">
    <property type="entry name" value="Magnesium/cobalt efflux protein CorC"/>
    <property type="match status" value="1"/>
</dbReference>
<dbReference type="Gene3D" id="3.10.580.10">
    <property type="entry name" value="CBS-domain"/>
    <property type="match status" value="1"/>
</dbReference>
<feature type="domain" description="CNNM transmembrane" evidence="15">
    <location>
        <begin position="2"/>
        <end position="191"/>
    </location>
</feature>
<reference evidence="16" key="1">
    <citation type="submission" date="2020-05" db="EMBL/GenBank/DDBJ databases">
        <title>Sulfur intermediates as new biogeochemical hubs in an aquatic model microbial ecosystem.</title>
        <authorList>
            <person name="Vigneron A."/>
        </authorList>
    </citation>
    <scope>NUCLEOTIDE SEQUENCE</scope>
    <source>
        <strain evidence="16">Bin.250</strain>
    </source>
</reference>
<evidence type="ECO:0000256" key="1">
    <source>
        <dbReference type="ARBA" id="ARBA00004651"/>
    </source>
</evidence>
<dbReference type="CDD" id="cd04590">
    <property type="entry name" value="CBS_pair_CorC_HlyC_assoc"/>
    <property type="match status" value="1"/>
</dbReference>
<dbReference type="PANTHER" id="PTHR22777">
    <property type="entry name" value="HEMOLYSIN-RELATED"/>
    <property type="match status" value="1"/>
</dbReference>
<evidence type="ECO:0000256" key="9">
    <source>
        <dbReference type="ARBA" id="ARBA00037273"/>
    </source>
</evidence>